<evidence type="ECO:0000256" key="1">
    <source>
        <dbReference type="SAM" id="MobiDB-lite"/>
    </source>
</evidence>
<dbReference type="AlphaFoldDB" id="A0A4P2R0B0"/>
<dbReference type="Proteomes" id="UP000295497">
    <property type="component" value="Chromosome"/>
</dbReference>
<reference evidence="2 3" key="1">
    <citation type="submission" date="2015-09" db="EMBL/GenBank/DDBJ databases">
        <title>Sorangium comparison.</title>
        <authorList>
            <person name="Zaburannyi N."/>
            <person name="Bunk B."/>
            <person name="Overmann J."/>
            <person name="Mueller R."/>
        </authorList>
    </citation>
    <scope>NUCLEOTIDE SEQUENCE [LARGE SCALE GENOMIC DNA]</scope>
    <source>
        <strain evidence="2 3">So ce836</strain>
    </source>
</reference>
<protein>
    <submittedName>
        <fullName evidence="2">Uncharacterized protein</fullName>
    </submittedName>
</protein>
<accession>A0A4P2R0B0</accession>
<gene>
    <name evidence="2" type="ORF">SOCE836_085610</name>
</gene>
<organism evidence="2 3">
    <name type="scientific">Sorangium cellulosum</name>
    <name type="common">Polyangium cellulosum</name>
    <dbReference type="NCBI Taxonomy" id="56"/>
    <lineage>
        <taxon>Bacteria</taxon>
        <taxon>Pseudomonadati</taxon>
        <taxon>Myxococcota</taxon>
        <taxon>Polyangia</taxon>
        <taxon>Polyangiales</taxon>
        <taxon>Polyangiaceae</taxon>
        <taxon>Sorangium</taxon>
    </lineage>
</organism>
<feature type="compositionally biased region" description="Basic residues" evidence="1">
    <location>
        <begin position="51"/>
        <end position="63"/>
    </location>
</feature>
<feature type="compositionally biased region" description="Low complexity" evidence="1">
    <location>
        <begin position="65"/>
        <end position="87"/>
    </location>
</feature>
<dbReference type="EMBL" id="CP012672">
    <property type="protein sequence ID" value="AUX36354.1"/>
    <property type="molecule type" value="Genomic_DNA"/>
</dbReference>
<feature type="compositionally biased region" description="Low complexity" evidence="1">
    <location>
        <begin position="121"/>
        <end position="131"/>
    </location>
</feature>
<sequence length="175" mass="18327">MFVQGRYELQALDSHGIAVPGTGDCGAVYCQLAPLSNACRPAQVAVVRYRLSRRPGGRRRGGRRAGAAHAAPQRGGHPQQRGAPGPHAGRGRRGRGRAGAAAAPGSRRSGAVQEHLAGAPRAEGIGAVRAGVRGRRGRRLVVSSTSDRTRGSAVRRRSRGEVGLRDEARPPRALC</sequence>
<evidence type="ECO:0000313" key="3">
    <source>
        <dbReference type="Proteomes" id="UP000295497"/>
    </source>
</evidence>
<name>A0A4P2R0B0_SORCE</name>
<feature type="region of interest" description="Disordered" evidence="1">
    <location>
        <begin position="51"/>
        <end position="175"/>
    </location>
</feature>
<proteinExistence type="predicted"/>
<feature type="compositionally biased region" description="Low complexity" evidence="1">
    <location>
        <begin position="98"/>
        <end position="111"/>
    </location>
</feature>
<evidence type="ECO:0000313" key="2">
    <source>
        <dbReference type="EMBL" id="AUX36354.1"/>
    </source>
</evidence>
<feature type="compositionally biased region" description="Basic and acidic residues" evidence="1">
    <location>
        <begin position="159"/>
        <end position="175"/>
    </location>
</feature>